<dbReference type="AlphaFoldDB" id="A0A0G1MG48"/>
<gene>
    <name evidence="2" type="ORF">UX10_C0016G0017</name>
</gene>
<dbReference type="EMBL" id="LCKX01000016">
    <property type="protein sequence ID" value="KKU07062.1"/>
    <property type="molecule type" value="Genomic_DNA"/>
</dbReference>
<feature type="domain" description="DUF4325" evidence="1">
    <location>
        <begin position="35"/>
        <end position="76"/>
    </location>
</feature>
<organism evidence="2 3">
    <name type="scientific">Candidatus Magasanikbacteria bacterium GW2011_GWA2_45_39</name>
    <dbReference type="NCBI Taxonomy" id="1619041"/>
    <lineage>
        <taxon>Bacteria</taxon>
        <taxon>Candidatus Magasanikiibacteriota</taxon>
    </lineage>
</organism>
<dbReference type="Proteomes" id="UP000033999">
    <property type="component" value="Unassembled WGS sequence"/>
</dbReference>
<proteinExistence type="predicted"/>
<reference evidence="2 3" key="1">
    <citation type="journal article" date="2015" name="Nature">
        <title>rRNA introns, odd ribosomes, and small enigmatic genomes across a large radiation of phyla.</title>
        <authorList>
            <person name="Brown C.T."/>
            <person name="Hug L.A."/>
            <person name="Thomas B.C."/>
            <person name="Sharon I."/>
            <person name="Castelle C.J."/>
            <person name="Singh A."/>
            <person name="Wilkins M.J."/>
            <person name="Williams K.H."/>
            <person name="Banfield J.F."/>
        </authorList>
    </citation>
    <scope>NUCLEOTIDE SEQUENCE [LARGE SCALE GENOMIC DNA]</scope>
</reference>
<name>A0A0G1MG48_9BACT</name>
<evidence type="ECO:0000259" key="1">
    <source>
        <dbReference type="Pfam" id="PF14213"/>
    </source>
</evidence>
<dbReference type="Pfam" id="PF14213">
    <property type="entry name" value="DUF4325"/>
    <property type="match status" value="1"/>
</dbReference>
<comment type="caution">
    <text evidence="2">The sequence shown here is derived from an EMBL/GenBank/DDBJ whole genome shotgun (WGS) entry which is preliminary data.</text>
</comment>
<accession>A0A0G1MG48</accession>
<protein>
    <recommendedName>
        <fullName evidence="1">DUF4325 domain-containing protein</fullName>
    </recommendedName>
</protein>
<evidence type="ECO:0000313" key="3">
    <source>
        <dbReference type="Proteomes" id="UP000033999"/>
    </source>
</evidence>
<dbReference type="InterPro" id="IPR025474">
    <property type="entry name" value="DUF4325"/>
</dbReference>
<sequence>MRIEIKKFGTILSSRPAGKEAWLAAKAYIVPDIKEENVEVDFNGVQVLAPSWADEFLTPLQKMFGKKIKYLPCDNPTVKTTLEILDEQHKDH</sequence>
<evidence type="ECO:0000313" key="2">
    <source>
        <dbReference type="EMBL" id="KKU07062.1"/>
    </source>
</evidence>